<dbReference type="GO" id="GO:0006412">
    <property type="term" value="P:translation"/>
    <property type="evidence" value="ECO:0007669"/>
    <property type="project" value="UniProtKB-UniRule"/>
</dbReference>
<sequence length="172" mass="19129">MALLPIITAPDPRLRVKSEPVGTVDDDLRRLMDDMLETMYDAPGVGLSAIQVGVPKRVMVVDCAADDAAPEPIHLVNPVIREASPDMRAYEEGCLSLPEQYAEVERHDRITVDYLDREGRPQTLEADGLLSTCIQHELDHFDGVLFVDHISALKRSMIMKRLKKAKKLKAAG</sequence>
<dbReference type="AlphaFoldDB" id="A0A2M9FXE5"/>
<dbReference type="GO" id="GO:0042586">
    <property type="term" value="F:peptide deformylase activity"/>
    <property type="evidence" value="ECO:0007669"/>
    <property type="project" value="UniProtKB-UniRule"/>
</dbReference>
<dbReference type="EMBL" id="PHIG01000048">
    <property type="protein sequence ID" value="PJK28142.1"/>
    <property type="molecule type" value="Genomic_DNA"/>
</dbReference>
<comment type="similarity">
    <text evidence="1 6">Belongs to the polypeptide deformylase family.</text>
</comment>
<dbReference type="InterPro" id="IPR036821">
    <property type="entry name" value="Peptide_deformylase_sf"/>
</dbReference>
<keyword evidence="4 6" id="KW-0648">Protein biosynthesis</keyword>
<dbReference type="NCBIfam" id="NF001159">
    <property type="entry name" value="PRK00150.1-3"/>
    <property type="match status" value="1"/>
</dbReference>
<dbReference type="Pfam" id="PF01327">
    <property type="entry name" value="Pep_deformylase"/>
    <property type="match status" value="1"/>
</dbReference>
<feature type="active site" evidence="6">
    <location>
        <position position="137"/>
    </location>
</feature>
<feature type="binding site" evidence="6">
    <location>
        <position position="136"/>
    </location>
    <ligand>
        <name>Fe cation</name>
        <dbReference type="ChEBI" id="CHEBI:24875"/>
    </ligand>
</feature>
<keyword evidence="3 6" id="KW-0378">Hydrolase</keyword>
<dbReference type="PANTHER" id="PTHR10458">
    <property type="entry name" value="PEPTIDE DEFORMYLASE"/>
    <property type="match status" value="1"/>
</dbReference>
<feature type="binding site" evidence="6">
    <location>
        <position position="140"/>
    </location>
    <ligand>
        <name>Fe cation</name>
        <dbReference type="ChEBI" id="CHEBI:24875"/>
    </ligand>
</feature>
<evidence type="ECO:0000256" key="4">
    <source>
        <dbReference type="ARBA" id="ARBA00022917"/>
    </source>
</evidence>
<dbReference type="HAMAP" id="MF_00163">
    <property type="entry name" value="Pep_deformylase"/>
    <property type="match status" value="1"/>
</dbReference>
<proteinExistence type="inferred from homology"/>
<comment type="cofactor">
    <cofactor evidence="6">
        <name>Fe(2+)</name>
        <dbReference type="ChEBI" id="CHEBI:29033"/>
    </cofactor>
    <text evidence="6">Binds 1 Fe(2+) ion.</text>
</comment>
<protein>
    <recommendedName>
        <fullName evidence="6">Peptide deformylase</fullName>
        <shortName evidence="6">PDF</shortName>
        <ecNumber evidence="6">3.5.1.88</ecNumber>
    </recommendedName>
    <alternativeName>
        <fullName evidence="6">Polypeptide deformylase</fullName>
    </alternativeName>
</protein>
<feature type="binding site" evidence="6">
    <location>
        <position position="94"/>
    </location>
    <ligand>
        <name>Fe cation</name>
        <dbReference type="ChEBI" id="CHEBI:24875"/>
    </ligand>
</feature>
<evidence type="ECO:0000313" key="7">
    <source>
        <dbReference type="EMBL" id="PJK28142.1"/>
    </source>
</evidence>
<dbReference type="NCBIfam" id="TIGR00079">
    <property type="entry name" value="pept_deformyl"/>
    <property type="match status" value="1"/>
</dbReference>
<dbReference type="EC" id="3.5.1.88" evidence="6"/>
<evidence type="ECO:0000256" key="6">
    <source>
        <dbReference type="HAMAP-Rule" id="MF_00163"/>
    </source>
</evidence>
<dbReference type="InterPro" id="IPR023635">
    <property type="entry name" value="Peptide_deformylase"/>
</dbReference>
<comment type="function">
    <text evidence="6">Removes the formyl group from the N-terminal Met of newly synthesized proteins. Requires at least a dipeptide for an efficient rate of reaction. N-terminal L-methionine is a prerequisite for activity but the enzyme has broad specificity at other positions.</text>
</comment>
<dbReference type="OrthoDB" id="9804313at2"/>
<accession>A0A2M9FXE5</accession>
<dbReference type="PRINTS" id="PR01576">
    <property type="entry name" value="PDEFORMYLASE"/>
</dbReference>
<dbReference type="GO" id="GO:0046872">
    <property type="term" value="F:metal ion binding"/>
    <property type="evidence" value="ECO:0007669"/>
    <property type="project" value="UniProtKB-KW"/>
</dbReference>
<keyword evidence="2 6" id="KW-0479">Metal-binding</keyword>
<comment type="caution">
    <text evidence="7">The sequence shown here is derived from an EMBL/GenBank/DDBJ whole genome shotgun (WGS) entry which is preliminary data.</text>
</comment>
<reference evidence="7 8" key="1">
    <citation type="submission" date="2017-11" db="EMBL/GenBank/DDBJ databases">
        <title>Draft genome sequence of Rhizobiales bacterium SY3-13.</title>
        <authorList>
            <person name="Sun C."/>
        </authorList>
    </citation>
    <scope>NUCLEOTIDE SEQUENCE [LARGE SCALE GENOMIC DNA]</scope>
    <source>
        <strain evidence="7 8">SY3-13</strain>
    </source>
</reference>
<evidence type="ECO:0000256" key="1">
    <source>
        <dbReference type="ARBA" id="ARBA00010759"/>
    </source>
</evidence>
<evidence type="ECO:0000256" key="2">
    <source>
        <dbReference type="ARBA" id="ARBA00022723"/>
    </source>
</evidence>
<name>A0A2M9FXE5_9PROT</name>
<dbReference type="PANTHER" id="PTHR10458:SF22">
    <property type="entry name" value="PEPTIDE DEFORMYLASE"/>
    <property type="match status" value="1"/>
</dbReference>
<keyword evidence="8" id="KW-1185">Reference proteome</keyword>
<evidence type="ECO:0000313" key="8">
    <source>
        <dbReference type="Proteomes" id="UP000229498"/>
    </source>
</evidence>
<dbReference type="Proteomes" id="UP000229498">
    <property type="component" value="Unassembled WGS sequence"/>
</dbReference>
<keyword evidence="5 6" id="KW-0408">Iron</keyword>
<dbReference type="Gene3D" id="3.90.45.10">
    <property type="entry name" value="Peptide deformylase"/>
    <property type="match status" value="1"/>
</dbReference>
<dbReference type="FunFam" id="3.90.45.10:FF:000005">
    <property type="entry name" value="Peptide deformylase"/>
    <property type="match status" value="1"/>
</dbReference>
<comment type="catalytic activity">
    <reaction evidence="6">
        <text>N-terminal N-formyl-L-methionyl-[peptide] + H2O = N-terminal L-methionyl-[peptide] + formate</text>
        <dbReference type="Rhea" id="RHEA:24420"/>
        <dbReference type="Rhea" id="RHEA-COMP:10639"/>
        <dbReference type="Rhea" id="RHEA-COMP:10640"/>
        <dbReference type="ChEBI" id="CHEBI:15377"/>
        <dbReference type="ChEBI" id="CHEBI:15740"/>
        <dbReference type="ChEBI" id="CHEBI:49298"/>
        <dbReference type="ChEBI" id="CHEBI:64731"/>
        <dbReference type="EC" id="3.5.1.88"/>
    </reaction>
</comment>
<evidence type="ECO:0000256" key="5">
    <source>
        <dbReference type="ARBA" id="ARBA00023004"/>
    </source>
</evidence>
<dbReference type="PIRSF" id="PIRSF004749">
    <property type="entry name" value="Pep_def"/>
    <property type="match status" value="1"/>
</dbReference>
<dbReference type="CDD" id="cd00487">
    <property type="entry name" value="Pep_deformylase"/>
    <property type="match status" value="1"/>
</dbReference>
<gene>
    <name evidence="6" type="primary">def</name>
    <name evidence="7" type="ORF">CVT23_19120</name>
</gene>
<evidence type="ECO:0000256" key="3">
    <source>
        <dbReference type="ARBA" id="ARBA00022801"/>
    </source>
</evidence>
<dbReference type="SUPFAM" id="SSF56420">
    <property type="entry name" value="Peptide deformylase"/>
    <property type="match status" value="1"/>
</dbReference>
<dbReference type="RefSeq" id="WP_109792875.1">
    <property type="nucleotide sequence ID" value="NZ_PHIG01000048.1"/>
</dbReference>
<organism evidence="7 8">
    <name type="scientific">Minwuia thermotolerans</name>
    <dbReference type="NCBI Taxonomy" id="2056226"/>
    <lineage>
        <taxon>Bacteria</taxon>
        <taxon>Pseudomonadati</taxon>
        <taxon>Pseudomonadota</taxon>
        <taxon>Alphaproteobacteria</taxon>
        <taxon>Minwuiales</taxon>
        <taxon>Minwuiaceae</taxon>
        <taxon>Minwuia</taxon>
    </lineage>
</organism>